<accession>A0A8X7CDT0</accession>
<gene>
    <name evidence="2" type="ORF">TNIN_25551</name>
</gene>
<comment type="caution">
    <text evidence="2">The sequence shown here is derived from an EMBL/GenBank/DDBJ whole genome shotgun (WGS) entry which is preliminary data.</text>
</comment>
<dbReference type="EMBL" id="BMAV01016866">
    <property type="protein sequence ID" value="GFY68059.1"/>
    <property type="molecule type" value="Genomic_DNA"/>
</dbReference>
<evidence type="ECO:0000256" key="1">
    <source>
        <dbReference type="SAM" id="MobiDB-lite"/>
    </source>
</evidence>
<dbReference type="AlphaFoldDB" id="A0A8X7CDT0"/>
<protein>
    <submittedName>
        <fullName evidence="2">Uncharacterized protein</fullName>
    </submittedName>
</protein>
<evidence type="ECO:0000313" key="3">
    <source>
        <dbReference type="Proteomes" id="UP000886998"/>
    </source>
</evidence>
<dbReference type="OrthoDB" id="10683791at2759"/>
<feature type="non-terminal residue" evidence="2">
    <location>
        <position position="345"/>
    </location>
</feature>
<organism evidence="2 3">
    <name type="scientific">Trichonephila inaurata madagascariensis</name>
    <dbReference type="NCBI Taxonomy" id="2747483"/>
    <lineage>
        <taxon>Eukaryota</taxon>
        <taxon>Metazoa</taxon>
        <taxon>Ecdysozoa</taxon>
        <taxon>Arthropoda</taxon>
        <taxon>Chelicerata</taxon>
        <taxon>Arachnida</taxon>
        <taxon>Araneae</taxon>
        <taxon>Araneomorphae</taxon>
        <taxon>Entelegynae</taxon>
        <taxon>Araneoidea</taxon>
        <taxon>Nephilidae</taxon>
        <taxon>Trichonephila</taxon>
        <taxon>Trichonephila inaurata</taxon>
    </lineage>
</organism>
<keyword evidence="3" id="KW-1185">Reference proteome</keyword>
<feature type="region of interest" description="Disordered" evidence="1">
    <location>
        <begin position="272"/>
        <end position="297"/>
    </location>
</feature>
<reference evidence="2" key="1">
    <citation type="submission" date="2020-08" db="EMBL/GenBank/DDBJ databases">
        <title>Multicomponent nature underlies the extraordinary mechanical properties of spider dragline silk.</title>
        <authorList>
            <person name="Kono N."/>
            <person name="Nakamura H."/>
            <person name="Mori M."/>
            <person name="Yoshida Y."/>
            <person name="Ohtoshi R."/>
            <person name="Malay A.D."/>
            <person name="Moran D.A.P."/>
            <person name="Tomita M."/>
            <person name="Numata K."/>
            <person name="Arakawa K."/>
        </authorList>
    </citation>
    <scope>NUCLEOTIDE SEQUENCE</scope>
</reference>
<sequence length="345" mass="39472">MTDSKEEIAKDSLSKTSPLIIRLSTITSDVSFDNKDDISKISRTSAKPPQSVRNLSQACLYKSSELCKKENDLRKCELTFHKQPLTSLKLESEPLTRTAFADTLGGSDILNKAIQLPEETKFQCNDSISKHYNSSVFEKLSKDKFYSLVPSVSSKFNFSNFSDMLKGDQSLHQKKRKLSQDFKMKEEDQHIFPPVEPPLVMQSSNLLSDDKLDFGHDGGGIVTSLLEVEPLKKKPKYFKCKDNPSLCHTDHILNKNELNKTNNQIIDRHSKKNEYQKRDKNSLSHSKNMEKTLIKDETEFETLPANLPHPERDFKKCHEFNKIEPFKEEIFCVDAAYNSDVTQPS</sequence>
<evidence type="ECO:0000313" key="2">
    <source>
        <dbReference type="EMBL" id="GFY68059.1"/>
    </source>
</evidence>
<dbReference type="Proteomes" id="UP000886998">
    <property type="component" value="Unassembled WGS sequence"/>
</dbReference>
<proteinExistence type="predicted"/>
<name>A0A8X7CDT0_9ARAC</name>